<sequence length="90" mass="8981">MRAGGDLPLSGTWTGPDGILDAFVPAVVARPVPESREFDVEGVIAEGEPVLAGWNTRALSRTGAATTGTASRCSPSTTAGSPPSASTATP</sequence>
<evidence type="ECO:0000256" key="1">
    <source>
        <dbReference type="SAM" id="MobiDB-lite"/>
    </source>
</evidence>
<proteinExistence type="predicted"/>
<dbReference type="InterPro" id="IPR032710">
    <property type="entry name" value="NTF2-like_dom_sf"/>
</dbReference>
<dbReference type="Proteomes" id="UP001596435">
    <property type="component" value="Unassembled WGS sequence"/>
</dbReference>
<reference evidence="3" key="1">
    <citation type="journal article" date="2019" name="Int. J. Syst. Evol. Microbiol.">
        <title>The Global Catalogue of Microorganisms (GCM) 10K type strain sequencing project: providing services to taxonomists for standard genome sequencing and annotation.</title>
        <authorList>
            <consortium name="The Broad Institute Genomics Platform"/>
            <consortium name="The Broad Institute Genome Sequencing Center for Infectious Disease"/>
            <person name="Wu L."/>
            <person name="Ma J."/>
        </authorList>
    </citation>
    <scope>NUCLEOTIDE SEQUENCE [LARGE SCALE GENOMIC DNA]</scope>
    <source>
        <strain evidence="3">CGMCC 1.12859</strain>
    </source>
</reference>
<keyword evidence="3" id="KW-1185">Reference proteome</keyword>
<evidence type="ECO:0000313" key="3">
    <source>
        <dbReference type="Proteomes" id="UP001596435"/>
    </source>
</evidence>
<gene>
    <name evidence="2" type="ORF">ACFQMG_30335</name>
</gene>
<name>A0ABW2G6A9_9ACTN</name>
<dbReference type="EMBL" id="JBHTAJ010000080">
    <property type="protein sequence ID" value="MFC7183854.1"/>
    <property type="molecule type" value="Genomic_DNA"/>
</dbReference>
<feature type="region of interest" description="Disordered" evidence="1">
    <location>
        <begin position="62"/>
        <end position="90"/>
    </location>
</feature>
<protein>
    <submittedName>
        <fullName evidence="2">Uncharacterized protein</fullName>
    </submittedName>
</protein>
<organism evidence="2 3">
    <name type="scientific">Kitasatospora paranensis</name>
    <dbReference type="NCBI Taxonomy" id="258053"/>
    <lineage>
        <taxon>Bacteria</taxon>
        <taxon>Bacillati</taxon>
        <taxon>Actinomycetota</taxon>
        <taxon>Actinomycetes</taxon>
        <taxon>Kitasatosporales</taxon>
        <taxon>Streptomycetaceae</taxon>
        <taxon>Kitasatospora</taxon>
    </lineage>
</organism>
<dbReference type="Gene3D" id="3.10.450.50">
    <property type="match status" value="1"/>
</dbReference>
<evidence type="ECO:0000313" key="2">
    <source>
        <dbReference type="EMBL" id="MFC7183854.1"/>
    </source>
</evidence>
<dbReference type="SUPFAM" id="SSF54427">
    <property type="entry name" value="NTF2-like"/>
    <property type="match status" value="1"/>
</dbReference>
<accession>A0ABW2G6A9</accession>
<comment type="caution">
    <text evidence="2">The sequence shown here is derived from an EMBL/GenBank/DDBJ whole genome shotgun (WGS) entry which is preliminary data.</text>
</comment>
<dbReference type="RefSeq" id="WP_345708156.1">
    <property type="nucleotide sequence ID" value="NZ_BAABKV010000001.1"/>
</dbReference>